<keyword evidence="4" id="KW-0963">Cytoplasm</keyword>
<dbReference type="GO" id="GO:0005634">
    <property type="term" value="C:nucleus"/>
    <property type="evidence" value="ECO:0007669"/>
    <property type="project" value="UniProtKB-ARBA"/>
</dbReference>
<evidence type="ECO:0000313" key="9">
    <source>
        <dbReference type="EMBL" id="KAG2221077.1"/>
    </source>
</evidence>
<dbReference type="SUPFAM" id="SSF53067">
    <property type="entry name" value="Actin-like ATPase domain"/>
    <property type="match status" value="2"/>
</dbReference>
<dbReference type="OrthoDB" id="6220758at2759"/>
<protein>
    <recommendedName>
        <fullName evidence="3">Actin-like protein ARP6</fullName>
    </recommendedName>
    <alternativeName>
        <fullName evidence="7">Actin-like protein arp6</fullName>
    </alternativeName>
</protein>
<proteinExistence type="inferred from homology"/>
<dbReference type="FunFam" id="3.90.640.10:FF:000014">
    <property type="entry name" value="Putative actin-related protein 6"/>
    <property type="match status" value="1"/>
</dbReference>
<name>A0A8H7VJD6_9FUNG</name>
<comment type="caution">
    <text evidence="9">The sequence shown here is derived from an EMBL/GenBank/DDBJ whole genome shotgun (WGS) entry which is preliminary data.</text>
</comment>
<organism evidence="9 10">
    <name type="scientific">Circinella minor</name>
    <dbReference type="NCBI Taxonomy" id="1195481"/>
    <lineage>
        <taxon>Eukaryota</taxon>
        <taxon>Fungi</taxon>
        <taxon>Fungi incertae sedis</taxon>
        <taxon>Mucoromycota</taxon>
        <taxon>Mucoromycotina</taxon>
        <taxon>Mucoromycetes</taxon>
        <taxon>Mucorales</taxon>
        <taxon>Lichtheimiaceae</taxon>
        <taxon>Circinella</taxon>
    </lineage>
</organism>
<dbReference type="InterPro" id="IPR043129">
    <property type="entry name" value="ATPase_NBD"/>
</dbReference>
<comment type="function">
    <text evidence="5">Component of the SWR1 complex which mediates the ATP-dependent exchange of histone H2A for the H2A variant HZT1 leading to transcriptional regulation of selected genes by chromatin remodeling. Involved in chromosome stability.</text>
</comment>
<dbReference type="Gene3D" id="2.30.36.70">
    <property type="entry name" value="Actin, Chain A, domain 2"/>
    <property type="match status" value="1"/>
</dbReference>
<comment type="similarity">
    <text evidence="2">Belongs to the actin family. ARP6 subfamily.</text>
</comment>
<evidence type="ECO:0000256" key="6">
    <source>
        <dbReference type="ARBA" id="ARBA00063309"/>
    </source>
</evidence>
<dbReference type="Gene3D" id="3.30.420.40">
    <property type="match status" value="2"/>
</dbReference>
<dbReference type="AlphaFoldDB" id="A0A8H7VJD6"/>
<dbReference type="SMART" id="SM00268">
    <property type="entry name" value="ACTIN"/>
    <property type="match status" value="1"/>
</dbReference>
<dbReference type="EMBL" id="JAEPRB010000120">
    <property type="protein sequence ID" value="KAG2221077.1"/>
    <property type="molecule type" value="Genomic_DNA"/>
</dbReference>
<comment type="subunit">
    <text evidence="6">Component of the SWR1 chromatin remodeling complex.</text>
</comment>
<dbReference type="Gene3D" id="3.90.640.10">
    <property type="entry name" value="Actin, Chain A, domain 4"/>
    <property type="match status" value="1"/>
</dbReference>
<gene>
    <name evidence="9" type="ORF">INT45_009735</name>
</gene>
<sequence>MVNNTVILDNGASTLKVNTVEYESPRIIPNAIIRGRTDRRNYIGDQIDQCTDFSSLYYRLPFERGFLTNWDVERPVWNRLFSNVLQIDPKDSRLLITEPCFNLKNIQEAYDQIIFEEYEFASCYRTIAPELCTFNDLALLFGDRPGSIPDCSLIVDSGYSFTHIVPFFKGRPVSKAIRRINVGGKLLTNQLKETVSFRYYDMMEETSIINQVKEECCYVSQDVFGDLDICKKPYQQNTIIQEYVLPDYINTTKGHIRSKQEKSSGGGGGQRHQKGQENTEQILTMNNERFMIPEILMHPSDIGIQQAGLAEAITQSVNACEPETHGLFYSNIVLVGGNTLFEGYRERIIHDLQMMVPSEYDVRVSQPPSPTEYAWQGGQRFVELSGKSDLQKKFVQRKEYFEYGSEICRHKFGSL</sequence>
<keyword evidence="10" id="KW-1185">Reference proteome</keyword>
<dbReference type="InterPro" id="IPR004000">
    <property type="entry name" value="Actin"/>
</dbReference>
<dbReference type="Pfam" id="PF00022">
    <property type="entry name" value="Actin"/>
    <property type="match status" value="1"/>
</dbReference>
<feature type="region of interest" description="Disordered" evidence="8">
    <location>
        <begin position="256"/>
        <end position="277"/>
    </location>
</feature>
<dbReference type="CDD" id="cd10210">
    <property type="entry name" value="ASKHA_NBD_Arp6"/>
    <property type="match status" value="1"/>
</dbReference>
<evidence type="ECO:0000256" key="2">
    <source>
        <dbReference type="ARBA" id="ARBA00005665"/>
    </source>
</evidence>
<evidence type="ECO:0000256" key="4">
    <source>
        <dbReference type="ARBA" id="ARBA00022490"/>
    </source>
</evidence>
<reference evidence="9 10" key="1">
    <citation type="submission" date="2020-12" db="EMBL/GenBank/DDBJ databases">
        <title>Metabolic potential, ecology and presence of endohyphal bacteria is reflected in genomic diversity of Mucoromycotina.</title>
        <authorList>
            <person name="Muszewska A."/>
            <person name="Okrasinska A."/>
            <person name="Steczkiewicz K."/>
            <person name="Drgas O."/>
            <person name="Orlowska M."/>
            <person name="Perlinska-Lenart U."/>
            <person name="Aleksandrzak-Piekarczyk T."/>
            <person name="Szatraj K."/>
            <person name="Zielenkiewicz U."/>
            <person name="Pilsyk S."/>
            <person name="Malc E."/>
            <person name="Mieczkowski P."/>
            <person name="Kruszewska J.S."/>
            <person name="Biernat P."/>
            <person name="Pawlowska J."/>
        </authorList>
    </citation>
    <scope>NUCLEOTIDE SEQUENCE [LARGE SCALE GENOMIC DNA]</scope>
    <source>
        <strain evidence="9 10">CBS 142.35</strain>
    </source>
</reference>
<evidence type="ECO:0000256" key="7">
    <source>
        <dbReference type="ARBA" id="ARBA00073820"/>
    </source>
</evidence>
<evidence type="ECO:0000256" key="8">
    <source>
        <dbReference type="SAM" id="MobiDB-lite"/>
    </source>
</evidence>
<dbReference type="GO" id="GO:0005737">
    <property type="term" value="C:cytoplasm"/>
    <property type="evidence" value="ECO:0007669"/>
    <property type="project" value="UniProtKB-SubCell"/>
</dbReference>
<evidence type="ECO:0000256" key="5">
    <source>
        <dbReference type="ARBA" id="ARBA00025222"/>
    </source>
</evidence>
<dbReference type="PANTHER" id="PTHR11937">
    <property type="entry name" value="ACTIN"/>
    <property type="match status" value="1"/>
</dbReference>
<evidence type="ECO:0000256" key="3">
    <source>
        <dbReference type="ARBA" id="ARBA00018633"/>
    </source>
</evidence>
<dbReference type="Proteomes" id="UP000646827">
    <property type="component" value="Unassembled WGS sequence"/>
</dbReference>
<evidence type="ECO:0000256" key="1">
    <source>
        <dbReference type="ARBA" id="ARBA00004496"/>
    </source>
</evidence>
<evidence type="ECO:0000313" key="10">
    <source>
        <dbReference type="Proteomes" id="UP000646827"/>
    </source>
</evidence>
<comment type="subcellular location">
    <subcellularLocation>
        <location evidence="1">Cytoplasm</location>
    </subcellularLocation>
</comment>
<accession>A0A8H7VJD6</accession>